<evidence type="ECO:0000313" key="9">
    <source>
        <dbReference type="Proteomes" id="UP000219369"/>
    </source>
</evidence>
<evidence type="ECO:0000256" key="7">
    <source>
        <dbReference type="SAM" id="Phobius"/>
    </source>
</evidence>
<evidence type="ECO:0000313" key="8">
    <source>
        <dbReference type="EMBL" id="SCO92543.1"/>
    </source>
</evidence>
<feature type="compositionally biased region" description="Low complexity" evidence="6">
    <location>
        <begin position="285"/>
        <end position="294"/>
    </location>
</feature>
<feature type="transmembrane region" description="Helical" evidence="7">
    <location>
        <begin position="224"/>
        <end position="244"/>
    </location>
</feature>
<evidence type="ECO:0000256" key="5">
    <source>
        <dbReference type="ARBA" id="ARBA00023180"/>
    </source>
</evidence>
<feature type="transmembrane region" description="Helical" evidence="7">
    <location>
        <begin position="417"/>
        <end position="438"/>
    </location>
</feature>
<keyword evidence="2 7" id="KW-0812">Transmembrane</keyword>
<dbReference type="Pfam" id="PF07690">
    <property type="entry name" value="MFS_1"/>
    <property type="match status" value="1"/>
</dbReference>
<dbReference type="AlphaFoldDB" id="A0A2H3TV97"/>
<proteinExistence type="predicted"/>
<keyword evidence="5" id="KW-0325">Glycoprotein</keyword>
<evidence type="ECO:0000256" key="6">
    <source>
        <dbReference type="SAM" id="MobiDB-lite"/>
    </source>
</evidence>
<dbReference type="InterPro" id="IPR036259">
    <property type="entry name" value="MFS_trans_sf"/>
</dbReference>
<organism evidence="8 9">
    <name type="scientific">Fusarium oxysporum</name>
    <name type="common">Fusarium vascular wilt</name>
    <dbReference type="NCBI Taxonomy" id="5507"/>
    <lineage>
        <taxon>Eukaryota</taxon>
        <taxon>Fungi</taxon>
        <taxon>Dikarya</taxon>
        <taxon>Ascomycota</taxon>
        <taxon>Pezizomycotina</taxon>
        <taxon>Sordariomycetes</taxon>
        <taxon>Hypocreomycetidae</taxon>
        <taxon>Hypocreales</taxon>
        <taxon>Nectriaceae</taxon>
        <taxon>Fusarium</taxon>
        <taxon>Fusarium oxysporum species complex</taxon>
    </lineage>
</organism>
<feature type="transmembrane region" description="Helical" evidence="7">
    <location>
        <begin position="444"/>
        <end position="466"/>
    </location>
</feature>
<feature type="transmembrane region" description="Helical" evidence="7">
    <location>
        <begin position="109"/>
        <end position="130"/>
    </location>
</feature>
<name>A0A2H3TV97_FUSOX</name>
<keyword evidence="4 7" id="KW-0472">Membrane</keyword>
<feature type="transmembrane region" description="Helical" evidence="7">
    <location>
        <begin position="375"/>
        <end position="396"/>
    </location>
</feature>
<dbReference type="PANTHER" id="PTHR23502:SF50">
    <property type="entry name" value="TRANSPORTER, PUTATIVE (AFU_ORTHOLOGUE AFUA_5G00430)-RELATED"/>
    <property type="match status" value="1"/>
</dbReference>
<dbReference type="VEuPathDB" id="FungiDB:FOZG_10524"/>
<dbReference type="VEuPathDB" id="FungiDB:FOMG_15914"/>
<dbReference type="VEuPathDB" id="FungiDB:FOC1_g10004231"/>
<dbReference type="VEuPathDB" id="FungiDB:FOIG_08422"/>
<feature type="transmembrane region" description="Helical" evidence="7">
    <location>
        <begin position="333"/>
        <end position="355"/>
    </location>
</feature>
<keyword evidence="3 7" id="KW-1133">Transmembrane helix</keyword>
<gene>
    <name evidence="8" type="ORF">FRV6_16671</name>
</gene>
<dbReference type="SUPFAM" id="SSF103473">
    <property type="entry name" value="MFS general substrate transporter"/>
    <property type="match status" value="1"/>
</dbReference>
<feature type="transmembrane region" description="Helical" evidence="7">
    <location>
        <begin position="197"/>
        <end position="218"/>
    </location>
</feature>
<dbReference type="GO" id="GO:0005886">
    <property type="term" value="C:plasma membrane"/>
    <property type="evidence" value="ECO:0007669"/>
    <property type="project" value="TreeGrafter"/>
</dbReference>
<dbReference type="PANTHER" id="PTHR23502">
    <property type="entry name" value="MAJOR FACILITATOR SUPERFAMILY"/>
    <property type="match status" value="1"/>
</dbReference>
<sequence length="554" mass="60745">MEPTDTNNNTIDGMPLGIKDPVSDVPGTVRLFENHLQHGGFQADGGAIILVPAPTTNVNDPLNWSKGEKLWVSSTLLLWTFLANACIAWCSPSWAIWVVDLKTDFTQLSYGQALLVIMCGVGTMFLQPLALKYGRRLPYFIGSLFIIAGLACGLSMTSIGLYFVYMTLGGFGSAPSYSTIVTSLLDISFLHQKGKALSIYGFILLLGNFLPPLAAGYIVDSQGWVWVFRYLLVFFGVSTLLVLFTAEETSFPRLANHIQEAVALPNQAVASHPGPKDKMRQSQVQTAARPAPTQPADVAERLNYLQKMAIYRNNPEVKAGYWRLVLSMAKVTALPAALWASFQLAISTLVVSVVMTTQASFFSIPPYNFTAAQMGLMYIPLMIGSFMGVLIGGTLTDWLLIRMARKSEGIHEPENRLWVYLLVPLLAAAGCLLYGVGASTGVHWILPCIGLFLIGVYTNVCLPIALGYALDSYPELEDEIVQLSNFVRNVGGGALTFCIQPWINASGPRNTIIYLVVIIFAVHATSVFFQFQGKALRRKSASLYYRICEQCIML</sequence>
<comment type="subcellular location">
    <subcellularLocation>
        <location evidence="1">Membrane</location>
        <topology evidence="1">Multi-pass membrane protein</topology>
    </subcellularLocation>
</comment>
<dbReference type="VEuPathDB" id="FungiDB:HZS61_004466"/>
<feature type="transmembrane region" description="Helical" evidence="7">
    <location>
        <begin position="137"/>
        <end position="156"/>
    </location>
</feature>
<feature type="region of interest" description="Disordered" evidence="6">
    <location>
        <begin position="269"/>
        <end position="294"/>
    </location>
</feature>
<dbReference type="InterPro" id="IPR011701">
    <property type="entry name" value="MFS"/>
</dbReference>
<evidence type="ECO:0000256" key="4">
    <source>
        <dbReference type="ARBA" id="ARBA00023136"/>
    </source>
</evidence>
<reference evidence="9" key="1">
    <citation type="submission" date="2016-09" db="EMBL/GenBank/DDBJ databases">
        <authorList>
            <person name="Guldener U."/>
        </authorList>
    </citation>
    <scope>NUCLEOTIDE SEQUENCE [LARGE SCALE GENOMIC DNA]</scope>
    <source>
        <strain evidence="9">V64-1</strain>
    </source>
</reference>
<dbReference type="Gene3D" id="1.20.1250.20">
    <property type="entry name" value="MFS general substrate transporter like domains"/>
    <property type="match status" value="1"/>
</dbReference>
<dbReference type="EMBL" id="FMJY01000011">
    <property type="protein sequence ID" value="SCO92543.1"/>
    <property type="molecule type" value="Genomic_DNA"/>
</dbReference>
<feature type="transmembrane region" description="Helical" evidence="7">
    <location>
        <begin position="511"/>
        <end position="531"/>
    </location>
</feature>
<feature type="transmembrane region" description="Helical" evidence="7">
    <location>
        <begin position="162"/>
        <end position="185"/>
    </location>
</feature>
<accession>A0A2H3TV97</accession>
<dbReference type="OrthoDB" id="5215911at2759"/>
<evidence type="ECO:0000256" key="2">
    <source>
        <dbReference type="ARBA" id="ARBA00022692"/>
    </source>
</evidence>
<evidence type="ECO:0000256" key="3">
    <source>
        <dbReference type="ARBA" id="ARBA00022989"/>
    </source>
</evidence>
<protein>
    <recommendedName>
        <fullName evidence="10">Major facilitator superfamily (MFS) profile domain-containing protein</fullName>
    </recommendedName>
</protein>
<dbReference type="Proteomes" id="UP000219369">
    <property type="component" value="Unassembled WGS sequence"/>
</dbReference>
<dbReference type="GO" id="GO:0022857">
    <property type="term" value="F:transmembrane transporter activity"/>
    <property type="evidence" value="ECO:0007669"/>
    <property type="project" value="InterPro"/>
</dbReference>
<feature type="transmembrane region" description="Helical" evidence="7">
    <location>
        <begin position="76"/>
        <end position="97"/>
    </location>
</feature>
<evidence type="ECO:0008006" key="10">
    <source>
        <dbReference type="Google" id="ProtNLM"/>
    </source>
</evidence>
<evidence type="ECO:0000256" key="1">
    <source>
        <dbReference type="ARBA" id="ARBA00004141"/>
    </source>
</evidence>
<dbReference type="VEuPathDB" id="FungiDB:FOC4_g10010212"/>
<dbReference type="VEuPathDB" id="FungiDB:FOXG_10199"/>